<proteinExistence type="predicted"/>
<evidence type="ECO:0000256" key="6">
    <source>
        <dbReference type="ARBA" id="ARBA00022777"/>
    </source>
</evidence>
<dbReference type="InterPro" id="IPR005467">
    <property type="entry name" value="His_kinase_dom"/>
</dbReference>
<dbReference type="SUPFAM" id="SSF54427">
    <property type="entry name" value="NTF2-like"/>
    <property type="match status" value="1"/>
</dbReference>
<evidence type="ECO:0000256" key="5">
    <source>
        <dbReference type="ARBA" id="ARBA00022679"/>
    </source>
</evidence>
<name>A0A0J9EYK1_9FIRM</name>
<evidence type="ECO:0000256" key="2">
    <source>
        <dbReference type="ARBA" id="ARBA00012438"/>
    </source>
</evidence>
<reference evidence="15 16" key="1">
    <citation type="submission" date="2011-04" db="EMBL/GenBank/DDBJ databases">
        <title>The Genome Sequence of Clostridium citroniae WAL-19142.</title>
        <authorList>
            <consortium name="The Broad Institute Genome Sequencing Platform"/>
            <person name="Earl A."/>
            <person name="Ward D."/>
            <person name="Feldgarden M."/>
            <person name="Gevers D."/>
            <person name="Warren Y.A."/>
            <person name="Tyrrell K.L."/>
            <person name="Citron D.M."/>
            <person name="Goldstein E.J."/>
            <person name="Daigneault M."/>
            <person name="Allen-Vercoe E."/>
            <person name="Young S.K."/>
            <person name="Zeng Q."/>
            <person name="Gargeya S."/>
            <person name="Fitzgerald M."/>
            <person name="Haas B."/>
            <person name="Abouelleil A."/>
            <person name="Alvarado L."/>
            <person name="Arachchi H.M."/>
            <person name="Berlin A."/>
            <person name="Brown A."/>
            <person name="Chapman S.B."/>
            <person name="Chen Z."/>
            <person name="Dunbar C."/>
            <person name="Freedman E."/>
            <person name="Gearin G."/>
            <person name="Gellesch M."/>
            <person name="Goldberg J."/>
            <person name="Griggs A."/>
            <person name="Gujja S."/>
            <person name="Heilman E.R."/>
            <person name="Heiman D."/>
            <person name="Howarth C."/>
            <person name="Larson L."/>
            <person name="Lui A."/>
            <person name="MacDonald P.J."/>
            <person name="Mehta T."/>
            <person name="Montmayeur A."/>
            <person name="Murphy C."/>
            <person name="Neiman D."/>
            <person name="Pearson M."/>
            <person name="Priest M."/>
            <person name="Roberts A."/>
            <person name="Saif S."/>
            <person name="Shea T."/>
            <person name="Shenoy N."/>
            <person name="Sisk P."/>
            <person name="Stolte C."/>
            <person name="Sykes S."/>
            <person name="White J."/>
            <person name="Yandava C."/>
            <person name="Wortman J."/>
            <person name="Nusbaum C."/>
            <person name="Birren B."/>
        </authorList>
    </citation>
    <scope>NUCLEOTIDE SEQUENCE [LARGE SCALE GENOMIC DNA]</scope>
    <source>
        <strain evidence="15 16">WAL-19142</strain>
    </source>
</reference>
<dbReference type="InterPro" id="IPR003594">
    <property type="entry name" value="HATPase_dom"/>
</dbReference>
<dbReference type="PROSITE" id="PS50110">
    <property type="entry name" value="RESPONSE_REGULATORY"/>
    <property type="match status" value="1"/>
</dbReference>
<accession>A0A0J9EYK1</accession>
<dbReference type="Pfam" id="PF13474">
    <property type="entry name" value="SnoaL_3"/>
    <property type="match status" value="1"/>
</dbReference>
<dbReference type="PANTHER" id="PTHR43047:SF64">
    <property type="entry name" value="HISTIDINE KINASE CONTAINING CHEY-HOMOLOGOUS RECEIVER DOMAIN AND PAS DOMAIN-RELATED"/>
    <property type="match status" value="1"/>
</dbReference>
<evidence type="ECO:0000256" key="4">
    <source>
        <dbReference type="ARBA" id="ARBA00022553"/>
    </source>
</evidence>
<keyword evidence="10" id="KW-0175">Coiled coil</keyword>
<dbReference type="InterPro" id="IPR036890">
    <property type="entry name" value="HATPase_C_sf"/>
</dbReference>
<dbReference type="InterPro" id="IPR011006">
    <property type="entry name" value="CheY-like_superfamily"/>
</dbReference>
<evidence type="ECO:0000256" key="3">
    <source>
        <dbReference type="ARBA" id="ARBA00018672"/>
    </source>
</evidence>
<dbReference type="PROSITE" id="PS50113">
    <property type="entry name" value="PAC"/>
    <property type="match status" value="2"/>
</dbReference>
<dbReference type="PATRIC" id="fig|742734.4.peg.2025"/>
<dbReference type="EC" id="2.7.13.3" evidence="2"/>
<evidence type="ECO:0000259" key="14">
    <source>
        <dbReference type="PROSITE" id="PS50113"/>
    </source>
</evidence>
<feature type="coiled-coil region" evidence="10">
    <location>
        <begin position="156"/>
        <end position="187"/>
    </location>
</feature>
<dbReference type="PANTHER" id="PTHR43047">
    <property type="entry name" value="TWO-COMPONENT HISTIDINE PROTEIN KINASE"/>
    <property type="match status" value="1"/>
</dbReference>
<comment type="function">
    <text evidence="8">May play the central regulatory role in sporulation. It may be an element of the effector pathway responsible for the activation of sporulation genes in response to nutritional stress. Spo0A may act in concert with spo0H (a sigma factor) to control the expression of some genes that are critical to the sporulation process.</text>
</comment>
<feature type="domain" description="Histidine kinase" evidence="12">
    <location>
        <begin position="618"/>
        <end position="842"/>
    </location>
</feature>
<dbReference type="SMART" id="SM00388">
    <property type="entry name" value="HisKA"/>
    <property type="match status" value="1"/>
</dbReference>
<dbReference type="Pfam" id="PF08447">
    <property type="entry name" value="PAS_3"/>
    <property type="match status" value="1"/>
</dbReference>
<feature type="region of interest" description="Disordered" evidence="11">
    <location>
        <begin position="845"/>
        <end position="892"/>
    </location>
</feature>
<evidence type="ECO:0000256" key="7">
    <source>
        <dbReference type="ARBA" id="ARBA00023012"/>
    </source>
</evidence>
<dbReference type="AlphaFoldDB" id="A0A0J9EYK1"/>
<comment type="caution">
    <text evidence="15">The sequence shown here is derived from an EMBL/GenBank/DDBJ whole genome shotgun (WGS) entry which is preliminary data.</text>
</comment>
<dbReference type="Pfam" id="PF00512">
    <property type="entry name" value="HisKA"/>
    <property type="match status" value="1"/>
</dbReference>
<evidence type="ECO:0000256" key="11">
    <source>
        <dbReference type="SAM" id="MobiDB-lite"/>
    </source>
</evidence>
<feature type="domain" description="PAC" evidence="14">
    <location>
        <begin position="536"/>
        <end position="589"/>
    </location>
</feature>
<feature type="coiled-coil region" evidence="10">
    <location>
        <begin position="580"/>
        <end position="611"/>
    </location>
</feature>
<dbReference type="CDD" id="cd00130">
    <property type="entry name" value="PAS"/>
    <property type="match status" value="1"/>
</dbReference>
<dbReference type="NCBIfam" id="TIGR00229">
    <property type="entry name" value="sensory_box"/>
    <property type="match status" value="1"/>
</dbReference>
<dbReference type="InterPro" id="IPR013655">
    <property type="entry name" value="PAS_fold_3"/>
</dbReference>
<comment type="catalytic activity">
    <reaction evidence="1">
        <text>ATP + protein L-histidine = ADP + protein N-phospho-L-histidine.</text>
        <dbReference type="EC" id="2.7.13.3"/>
    </reaction>
</comment>
<keyword evidence="6" id="KW-0418">Kinase</keyword>
<dbReference type="CDD" id="cd16922">
    <property type="entry name" value="HATPase_EvgS-ArcB-TorS-like"/>
    <property type="match status" value="1"/>
</dbReference>
<evidence type="ECO:0000256" key="1">
    <source>
        <dbReference type="ARBA" id="ARBA00000085"/>
    </source>
</evidence>
<evidence type="ECO:0000313" key="15">
    <source>
        <dbReference type="EMBL" id="KMW21045.1"/>
    </source>
</evidence>
<dbReference type="InterPro" id="IPR001789">
    <property type="entry name" value="Sig_transdc_resp-reg_receiver"/>
</dbReference>
<dbReference type="InterPro" id="IPR003661">
    <property type="entry name" value="HisK_dim/P_dom"/>
</dbReference>
<organism evidence="15 16">
    <name type="scientific">[Clostridium] citroniae WAL-19142</name>
    <dbReference type="NCBI Taxonomy" id="742734"/>
    <lineage>
        <taxon>Bacteria</taxon>
        <taxon>Bacillati</taxon>
        <taxon>Bacillota</taxon>
        <taxon>Clostridia</taxon>
        <taxon>Lachnospirales</taxon>
        <taxon>Lachnospiraceae</taxon>
        <taxon>Enterocloster</taxon>
    </lineage>
</organism>
<dbReference type="Gene3D" id="1.10.287.130">
    <property type="match status" value="1"/>
</dbReference>
<feature type="compositionally biased region" description="Low complexity" evidence="11">
    <location>
        <begin position="863"/>
        <end position="876"/>
    </location>
</feature>
<keyword evidence="7" id="KW-0902">Two-component regulatory system</keyword>
<dbReference type="GO" id="GO:0000155">
    <property type="term" value="F:phosphorelay sensor kinase activity"/>
    <property type="evidence" value="ECO:0007669"/>
    <property type="project" value="InterPro"/>
</dbReference>
<gene>
    <name evidence="15" type="ORF">HMPREF9470_01889</name>
</gene>
<dbReference type="InterPro" id="IPR036097">
    <property type="entry name" value="HisK_dim/P_sf"/>
</dbReference>
<evidence type="ECO:0000256" key="8">
    <source>
        <dbReference type="ARBA" id="ARBA00024867"/>
    </source>
</evidence>
<dbReference type="InterPro" id="IPR000700">
    <property type="entry name" value="PAS-assoc_C"/>
</dbReference>
<dbReference type="Gene3D" id="3.40.50.2300">
    <property type="match status" value="1"/>
</dbReference>
<dbReference type="SUPFAM" id="SSF55874">
    <property type="entry name" value="ATPase domain of HSP90 chaperone/DNA topoisomerase II/histidine kinase"/>
    <property type="match status" value="1"/>
</dbReference>
<dbReference type="EMBL" id="ADLK01000017">
    <property type="protein sequence ID" value="KMW21045.1"/>
    <property type="molecule type" value="Genomic_DNA"/>
</dbReference>
<evidence type="ECO:0000256" key="9">
    <source>
        <dbReference type="PROSITE-ProRule" id="PRU00169"/>
    </source>
</evidence>
<dbReference type="Proteomes" id="UP000037392">
    <property type="component" value="Unassembled WGS sequence"/>
</dbReference>
<evidence type="ECO:0000313" key="16">
    <source>
        <dbReference type="Proteomes" id="UP000037392"/>
    </source>
</evidence>
<dbReference type="CDD" id="cd17546">
    <property type="entry name" value="REC_hyHK_CKI1_RcsC-like"/>
    <property type="match status" value="1"/>
</dbReference>
<protein>
    <recommendedName>
        <fullName evidence="3">Stage 0 sporulation protein A homolog</fullName>
        <ecNumber evidence="2">2.7.13.3</ecNumber>
    </recommendedName>
</protein>
<evidence type="ECO:0000256" key="10">
    <source>
        <dbReference type="SAM" id="Coils"/>
    </source>
</evidence>
<dbReference type="InterPro" id="IPR000014">
    <property type="entry name" value="PAS"/>
</dbReference>
<dbReference type="SMART" id="SM00387">
    <property type="entry name" value="HATPase_c"/>
    <property type="match status" value="1"/>
</dbReference>
<dbReference type="CDD" id="cd00082">
    <property type="entry name" value="HisKA"/>
    <property type="match status" value="1"/>
</dbReference>
<evidence type="ECO:0000259" key="12">
    <source>
        <dbReference type="PROSITE" id="PS50109"/>
    </source>
</evidence>
<keyword evidence="5" id="KW-0808">Transferase</keyword>
<dbReference type="InterPro" id="IPR037401">
    <property type="entry name" value="SnoaL-like"/>
</dbReference>
<feature type="domain" description="Response regulatory" evidence="13">
    <location>
        <begin position="898"/>
        <end position="1023"/>
    </location>
</feature>
<dbReference type="InterPro" id="IPR035965">
    <property type="entry name" value="PAS-like_dom_sf"/>
</dbReference>
<dbReference type="SUPFAM" id="SSF52172">
    <property type="entry name" value="CheY-like"/>
    <property type="match status" value="1"/>
</dbReference>
<keyword evidence="4 9" id="KW-0597">Phosphoprotein</keyword>
<feature type="modified residue" description="4-aspartylphosphate" evidence="9">
    <location>
        <position position="950"/>
    </location>
</feature>
<dbReference type="Gene3D" id="3.30.565.10">
    <property type="entry name" value="Histidine kinase-like ATPase, C-terminal domain"/>
    <property type="match status" value="1"/>
</dbReference>
<evidence type="ECO:0000259" key="13">
    <source>
        <dbReference type="PROSITE" id="PS50110"/>
    </source>
</evidence>
<dbReference type="Gene3D" id="3.30.450.20">
    <property type="entry name" value="PAS domain"/>
    <property type="match status" value="2"/>
</dbReference>
<dbReference type="PRINTS" id="PR00344">
    <property type="entry name" value="BCTRLSENSOR"/>
</dbReference>
<sequence length="1025" mass="115404">MGKQNGVTGAQRMEDAKRLASRLMHLHYCENDVDSIISAFAPEFLWMGAGEDEYIAGRQACTGAFRQMKGEIPRCNIWDEEYDVIQPAAGFYIVTGRMWIATDPSTRMYLKVHQRVSFVFQETDEGLKCSHIHCSNPYQEMMEGEQFPEKIGRQSYEYVQERLNRLEEEMQKKNLQAEEDARRLREQTGLLSSIYDTVPCGIIRFSRSRDKGYRLISANRAALTLLGYDSVEEGLRDWHDGVLGTVLREDQERLRDCYLKLQSPGDRQDMEYRAQWKDGSIHWMDGTNMVVGTTPEGDYIIQRTLVDITARKTLQQQLDREQEMYRVAMEASAAVMYEYLMDSDTFISYEPRLGEGILRGELHPYSKALVEQQIVHPDDVPMVIDNICKGRAEAFEVRCATPGGKKGEYIWYRVNSRLIQEDGKPGRVVGALYNIHSMKSLLFENSERLHMNQSALLAINGVYVSIFYVNLPQDSYYGVRVPDARETKLLPRAGKFSSILRSYILNQVDDTDWHKIELMCDKDWLMQMITQKNEHMEAEFRMAAGASESPMWLRLEIHLVAMEGGRPKTVILAFRNISSEKQKELEHREEERKAKQALEEAYAAANRANQAKSEFLSKMSHDIRTPMNAILGMAAVAEGYLEDKAKVADCLSKIRMSGDHLLGLINAVLDMSKIESGSVCLTESVFSLNGMMREIGLMIRPDTEQKEQHLEVYVGDLSHDAVYGDLVRVKEILLNLLSNAVKYTPKKGCIRAALEEKPSGKDHVGCYEFTVEDNGIGMSPAFQEKMFTPFERAADARVRGIQGTGLGLAITRNLVQMMNGTIQVESRLDEGTRFVVTVFMKLAGEKPEEDGQAPGKAKDKAGEPAGEPAGAQTAGEKAGRCHNTGNPSGTAAFEPGARILLAEDNDLNREIVQELLMLQGLETVCAVNGREAVDLFAGNPPGTYALILMDIQMPVMNGYEASRAIRTMGERGERPDGAEIPIIALTANAFADDVYRAKQAGMSEHIAKPLEIDRLLEVMHRWMDK</sequence>
<dbReference type="InterPro" id="IPR032710">
    <property type="entry name" value="NTF2-like_dom_sf"/>
</dbReference>
<dbReference type="SUPFAM" id="SSF55785">
    <property type="entry name" value="PYP-like sensor domain (PAS domain)"/>
    <property type="match status" value="2"/>
</dbReference>
<feature type="domain" description="PAC" evidence="14">
    <location>
        <begin position="268"/>
        <end position="320"/>
    </location>
</feature>
<dbReference type="PROSITE" id="PS50109">
    <property type="entry name" value="HIS_KIN"/>
    <property type="match status" value="1"/>
</dbReference>
<dbReference type="SMART" id="SM00448">
    <property type="entry name" value="REC"/>
    <property type="match status" value="1"/>
</dbReference>
<dbReference type="Gene3D" id="3.10.450.50">
    <property type="match status" value="1"/>
</dbReference>
<dbReference type="Pfam" id="PF00072">
    <property type="entry name" value="Response_reg"/>
    <property type="match status" value="1"/>
</dbReference>
<dbReference type="InterPro" id="IPR004358">
    <property type="entry name" value="Sig_transdc_His_kin-like_C"/>
</dbReference>
<dbReference type="SUPFAM" id="SSF47384">
    <property type="entry name" value="Homodimeric domain of signal transducing histidine kinase"/>
    <property type="match status" value="1"/>
</dbReference>
<dbReference type="Pfam" id="PF02518">
    <property type="entry name" value="HATPase_c"/>
    <property type="match status" value="1"/>
</dbReference>